<dbReference type="SUPFAM" id="SSF48403">
    <property type="entry name" value="Ankyrin repeat"/>
    <property type="match status" value="1"/>
</dbReference>
<dbReference type="SMART" id="SM00248">
    <property type="entry name" value="ANK"/>
    <property type="match status" value="2"/>
</dbReference>
<feature type="domain" description="SOWAHA-C winged helix-turn-helix" evidence="6">
    <location>
        <begin position="3"/>
        <end position="85"/>
    </location>
</feature>
<feature type="region of interest" description="Disordered" evidence="5">
    <location>
        <begin position="83"/>
        <end position="128"/>
    </location>
</feature>
<feature type="compositionally biased region" description="Low complexity" evidence="5">
    <location>
        <begin position="113"/>
        <end position="123"/>
    </location>
</feature>
<dbReference type="InterPro" id="IPR036770">
    <property type="entry name" value="Ankyrin_rpt-contain_sf"/>
</dbReference>
<keyword evidence="2 4" id="KW-0040">ANK repeat</keyword>
<feature type="compositionally biased region" description="Basic and acidic residues" evidence="5">
    <location>
        <begin position="220"/>
        <end position="233"/>
    </location>
</feature>
<dbReference type="PROSITE" id="PS50088">
    <property type="entry name" value="ANK_REPEAT"/>
    <property type="match status" value="1"/>
</dbReference>
<feature type="compositionally biased region" description="Basic and acidic residues" evidence="5">
    <location>
        <begin position="384"/>
        <end position="394"/>
    </location>
</feature>
<feature type="compositionally biased region" description="Basic and acidic residues" evidence="5">
    <location>
        <begin position="83"/>
        <end position="100"/>
    </location>
</feature>
<comment type="caution">
    <text evidence="7">The sequence shown here is derived from an EMBL/GenBank/DDBJ whole genome shotgun (WGS) entry which is preliminary data.</text>
</comment>
<dbReference type="Pfam" id="PF25877">
    <property type="entry name" value="WHD_SOWAH"/>
    <property type="match status" value="1"/>
</dbReference>
<keyword evidence="8" id="KW-1185">Reference proteome</keyword>
<organism evidence="7 8">
    <name type="scientific">Takifugu flavidus</name>
    <name type="common">sansaifugu</name>
    <dbReference type="NCBI Taxonomy" id="433684"/>
    <lineage>
        <taxon>Eukaryota</taxon>
        <taxon>Metazoa</taxon>
        <taxon>Chordata</taxon>
        <taxon>Craniata</taxon>
        <taxon>Vertebrata</taxon>
        <taxon>Euteleostomi</taxon>
        <taxon>Actinopterygii</taxon>
        <taxon>Neopterygii</taxon>
        <taxon>Teleostei</taxon>
        <taxon>Neoteleostei</taxon>
        <taxon>Acanthomorphata</taxon>
        <taxon>Eupercaria</taxon>
        <taxon>Tetraodontiformes</taxon>
        <taxon>Tetradontoidea</taxon>
        <taxon>Tetraodontidae</taxon>
        <taxon>Takifugu</taxon>
    </lineage>
</organism>
<comment type="similarity">
    <text evidence="3">Belongs to the SOWAH family.</text>
</comment>
<feature type="repeat" description="ANK" evidence="4">
    <location>
        <begin position="317"/>
        <end position="350"/>
    </location>
</feature>
<sequence length="447" mass="49484">MALTQESVLFRLINEGGQVKKSEIVSHFRGLLDGVDPAEKQRNRELFKTFVNSVATVREIDGVRYVVLKKVYRHLLKRVQAAEEPDHGEIRRPGEPRSPPEEAGGGSSGSGAGEESSSEGPAELLSPVELALRRSQRSSFRTKKMLNFEVQQACGGRERAAPQSKPYALPLRVPVPLRVPARVDLTLDPPAGSTQASPQSERRSGLKEHGCSSPQLRRAVRGDKAPEELREVRASSSTVPLEDPEHKWMLRCAAGHWGHVYGLLLTDSHLAEKRDFMSGFTALHWAAKWGNGNMLVKIIDLAKKGGVQIDINTKTHGGYTPLHIAALHNQEYIIAMLMGEYDADPNIRDNCGKRPHHYLRPGASESVREMLVKPKAPPPPEMVQSEREEPDPARGRHSIGRLFQPHVAGQKKKLKQRTGLSSLCEESGEERQDGAVIRNRTASDARM</sequence>
<dbReference type="EMBL" id="RHFK02000006">
    <property type="protein sequence ID" value="TWW75146.1"/>
    <property type="molecule type" value="Genomic_DNA"/>
</dbReference>
<dbReference type="InterPro" id="IPR002110">
    <property type="entry name" value="Ankyrin_rpt"/>
</dbReference>
<reference evidence="7 8" key="1">
    <citation type="submission" date="2019-04" db="EMBL/GenBank/DDBJ databases">
        <title>Chromosome genome assembly for Takifugu flavidus.</title>
        <authorList>
            <person name="Xiao S."/>
        </authorList>
    </citation>
    <scope>NUCLEOTIDE SEQUENCE [LARGE SCALE GENOMIC DNA]</scope>
    <source>
        <strain evidence="7">HTHZ2018</strain>
        <tissue evidence="7">Muscle</tissue>
    </source>
</reference>
<dbReference type="InterPro" id="IPR058889">
    <property type="entry name" value="WHD_SOWAHA-C"/>
</dbReference>
<evidence type="ECO:0000313" key="7">
    <source>
        <dbReference type="EMBL" id="TWW75146.1"/>
    </source>
</evidence>
<feature type="compositionally biased region" description="Gly residues" evidence="5">
    <location>
        <begin position="103"/>
        <end position="112"/>
    </location>
</feature>
<dbReference type="Proteomes" id="UP000324091">
    <property type="component" value="Chromosome 14"/>
</dbReference>
<name>A0A5C6P7J5_9TELE</name>
<evidence type="ECO:0000256" key="1">
    <source>
        <dbReference type="ARBA" id="ARBA00022737"/>
    </source>
</evidence>
<dbReference type="Gene3D" id="1.25.40.20">
    <property type="entry name" value="Ankyrin repeat-containing domain"/>
    <property type="match status" value="1"/>
</dbReference>
<dbReference type="AlphaFoldDB" id="A0A5C6P7J5"/>
<dbReference type="Pfam" id="PF12796">
    <property type="entry name" value="Ank_2"/>
    <property type="match status" value="1"/>
</dbReference>
<dbReference type="PROSITE" id="PS50297">
    <property type="entry name" value="ANK_REP_REGION"/>
    <property type="match status" value="1"/>
</dbReference>
<evidence type="ECO:0000313" key="8">
    <source>
        <dbReference type="Proteomes" id="UP000324091"/>
    </source>
</evidence>
<feature type="compositionally biased region" description="Basic and acidic residues" evidence="5">
    <location>
        <begin position="200"/>
        <end position="210"/>
    </location>
</feature>
<gene>
    <name evidence="7" type="ORF">D4764_14G0011490</name>
</gene>
<evidence type="ECO:0000256" key="3">
    <source>
        <dbReference type="ARBA" id="ARBA00038122"/>
    </source>
</evidence>
<accession>A0A5C6P7J5</accession>
<feature type="region of interest" description="Disordered" evidence="5">
    <location>
        <begin position="185"/>
        <end position="238"/>
    </location>
</feature>
<evidence type="ECO:0000256" key="5">
    <source>
        <dbReference type="SAM" id="MobiDB-lite"/>
    </source>
</evidence>
<dbReference type="PANTHER" id="PTHR14491:SF2">
    <property type="entry name" value="ANKYRIN REPEAT DOMAIN-CONTAINING PROTEIN SOWAHA"/>
    <property type="match status" value="1"/>
</dbReference>
<dbReference type="PANTHER" id="PTHR14491">
    <property type="entry name" value="SOSONDOWAH, ISOFORM G"/>
    <property type="match status" value="1"/>
</dbReference>
<keyword evidence="1" id="KW-0677">Repeat</keyword>
<protein>
    <submittedName>
        <fullName evidence="7">Ankyrin repeat domain-containing protein SOWAHA</fullName>
    </submittedName>
</protein>
<evidence type="ECO:0000256" key="2">
    <source>
        <dbReference type="ARBA" id="ARBA00023043"/>
    </source>
</evidence>
<evidence type="ECO:0000256" key="4">
    <source>
        <dbReference type="PROSITE-ProRule" id="PRU00023"/>
    </source>
</evidence>
<feature type="region of interest" description="Disordered" evidence="5">
    <location>
        <begin position="373"/>
        <end position="447"/>
    </location>
</feature>
<evidence type="ECO:0000259" key="6">
    <source>
        <dbReference type="Pfam" id="PF25877"/>
    </source>
</evidence>
<proteinExistence type="inferred from homology"/>